<dbReference type="InterPro" id="IPR027417">
    <property type="entry name" value="P-loop_NTPase"/>
</dbReference>
<accession>A0A7K5L4W8</accession>
<dbReference type="InterPro" id="IPR033768">
    <property type="entry name" value="Hydin_ADK"/>
</dbReference>
<reference evidence="2 3" key="1">
    <citation type="submission" date="2019-09" db="EMBL/GenBank/DDBJ databases">
        <title>Bird 10,000 Genomes (B10K) Project - Family phase.</title>
        <authorList>
            <person name="Zhang G."/>
        </authorList>
    </citation>
    <scope>NUCLEOTIDE SEQUENCE [LARGE SCALE GENOMIC DNA]</scope>
    <source>
        <strain evidence="2">B10K-DU-001-22</strain>
        <tissue evidence="2">Muscle</tissue>
    </source>
</reference>
<organism evidence="2 3">
    <name type="scientific">Vireo altiloquus</name>
    <name type="common">Black-whiskered vireo</name>
    <name type="synonym">Muscicapa altiloqua</name>
    <dbReference type="NCBI Taxonomy" id="34956"/>
    <lineage>
        <taxon>Eukaryota</taxon>
        <taxon>Metazoa</taxon>
        <taxon>Chordata</taxon>
        <taxon>Craniata</taxon>
        <taxon>Vertebrata</taxon>
        <taxon>Euteleostomi</taxon>
        <taxon>Archelosauria</taxon>
        <taxon>Archosauria</taxon>
        <taxon>Dinosauria</taxon>
        <taxon>Saurischia</taxon>
        <taxon>Theropoda</taxon>
        <taxon>Coelurosauria</taxon>
        <taxon>Aves</taxon>
        <taxon>Neognathae</taxon>
        <taxon>Neoaves</taxon>
        <taxon>Telluraves</taxon>
        <taxon>Australaves</taxon>
        <taxon>Passeriformes</taxon>
        <taxon>Corvoidea</taxon>
        <taxon>Vireonidae</taxon>
        <taxon>Vireoninae</taxon>
        <taxon>Vireo</taxon>
    </lineage>
</organism>
<dbReference type="GO" id="GO:1904158">
    <property type="term" value="P:axonemal central apparatus assembly"/>
    <property type="evidence" value="ECO:0007669"/>
    <property type="project" value="TreeGrafter"/>
</dbReference>
<protein>
    <submittedName>
        <fullName evidence="2">HYDIN protein</fullName>
    </submittedName>
</protein>
<dbReference type="GO" id="GO:0005930">
    <property type="term" value="C:axoneme"/>
    <property type="evidence" value="ECO:0007669"/>
    <property type="project" value="TreeGrafter"/>
</dbReference>
<gene>
    <name evidence="2" type="primary">Hydin_0</name>
    <name evidence="2" type="ORF">VIRALT_R15622</name>
</gene>
<dbReference type="GO" id="GO:0003341">
    <property type="term" value="P:cilium movement"/>
    <property type="evidence" value="ECO:0007669"/>
    <property type="project" value="TreeGrafter"/>
</dbReference>
<dbReference type="EMBL" id="VZRF01007334">
    <property type="protein sequence ID" value="NWT13535.1"/>
    <property type="molecule type" value="Genomic_DNA"/>
</dbReference>
<proteinExistence type="predicted"/>
<dbReference type="Proteomes" id="UP000589495">
    <property type="component" value="Unassembled WGS sequence"/>
</dbReference>
<sequence>FYSLDFDEQYLAEAQVRRQMAVGTKYPKTFLMPPRTMGEMLPPEVLEDCEAQKKLTAQQTELKARVEAEAEAKDMSQGTPAHQRTVTLYAKPSVKAIGNPLSQAVMHHVGMDPSSERHKAWQHRGIVVIVHGAPRAGKSEIAAALCNYYGAECLSIDAVVKEAIAND</sequence>
<dbReference type="PANTHER" id="PTHR23053">
    <property type="entry name" value="DLEC1 DELETED IN LUNG AND ESOPHAGEAL CANCER 1"/>
    <property type="match status" value="1"/>
</dbReference>
<dbReference type="InterPro" id="IPR033305">
    <property type="entry name" value="Hydin-like"/>
</dbReference>
<dbReference type="AlphaFoldDB" id="A0A7K5L4W8"/>
<feature type="non-terminal residue" evidence="2">
    <location>
        <position position="167"/>
    </location>
</feature>
<dbReference type="Gene3D" id="3.40.50.300">
    <property type="entry name" value="P-loop containing nucleotide triphosphate hydrolases"/>
    <property type="match status" value="1"/>
</dbReference>
<dbReference type="Pfam" id="PF17213">
    <property type="entry name" value="Hydin_ADK"/>
    <property type="match status" value="1"/>
</dbReference>
<feature type="domain" description="Hydin adenylate kinase-like" evidence="1">
    <location>
        <begin position="128"/>
        <end position="166"/>
    </location>
</feature>
<keyword evidence="3" id="KW-1185">Reference proteome</keyword>
<evidence type="ECO:0000313" key="3">
    <source>
        <dbReference type="Proteomes" id="UP000589495"/>
    </source>
</evidence>
<comment type="caution">
    <text evidence="2">The sequence shown here is derived from an EMBL/GenBank/DDBJ whole genome shotgun (WGS) entry which is preliminary data.</text>
</comment>
<name>A0A7K5L4W8_VIRAL</name>
<dbReference type="PANTHER" id="PTHR23053:SF0">
    <property type="entry name" value="HYDROCEPHALUS-INDUCING PROTEIN HOMOLOG"/>
    <property type="match status" value="1"/>
</dbReference>
<feature type="non-terminal residue" evidence="2">
    <location>
        <position position="1"/>
    </location>
</feature>
<dbReference type="SUPFAM" id="SSF52540">
    <property type="entry name" value="P-loop containing nucleoside triphosphate hydrolases"/>
    <property type="match status" value="1"/>
</dbReference>
<evidence type="ECO:0000259" key="1">
    <source>
        <dbReference type="Pfam" id="PF17213"/>
    </source>
</evidence>
<evidence type="ECO:0000313" key="2">
    <source>
        <dbReference type="EMBL" id="NWT13535.1"/>
    </source>
</evidence>